<sequence length="123" mass="14110">MEVYREILPQSYLLILTDSEPDDLSPLSHALRLASRSGKNSIWIDCSHLPKLPFSVLRVLVRYYRRLRVRNISMVLCHVGDADHQQIAKLPTTLCPPVVPSLLDAERYCQTTHPILHRSRRAA</sequence>
<dbReference type="SUPFAM" id="SSF52091">
    <property type="entry name" value="SpoIIaa-like"/>
    <property type="match status" value="1"/>
</dbReference>
<dbReference type="Proteomes" id="UP000298337">
    <property type="component" value="Unassembled WGS sequence"/>
</dbReference>
<feature type="domain" description="STAS" evidence="1">
    <location>
        <begin position="39"/>
        <end position="90"/>
    </location>
</feature>
<keyword evidence="3" id="KW-1185">Reference proteome</keyword>
<reference evidence="2 3" key="1">
    <citation type="submission" date="2019-04" db="EMBL/GenBank/DDBJ databases">
        <authorList>
            <person name="Feng G."/>
            <person name="Zhang J."/>
            <person name="Zhu H."/>
        </authorList>
    </citation>
    <scope>NUCLEOTIDE SEQUENCE [LARGE SCALE GENOMIC DNA]</scope>
    <source>
        <strain evidence="2 3">92R-1</strain>
    </source>
</reference>
<dbReference type="OrthoDB" id="885901at2"/>
<dbReference type="AlphaFoldDB" id="A0A4Z0PBG6"/>
<name>A0A4Z0PBG6_9BACT</name>
<accession>A0A4Z0PBG6</accession>
<dbReference type="Pfam" id="PF01740">
    <property type="entry name" value="STAS"/>
    <property type="match status" value="1"/>
</dbReference>
<protein>
    <submittedName>
        <fullName evidence="2">STAS domain-containing protein</fullName>
    </submittedName>
</protein>
<dbReference type="InterPro" id="IPR036513">
    <property type="entry name" value="STAS_dom_sf"/>
</dbReference>
<evidence type="ECO:0000313" key="3">
    <source>
        <dbReference type="Proteomes" id="UP000298337"/>
    </source>
</evidence>
<evidence type="ECO:0000259" key="1">
    <source>
        <dbReference type="Pfam" id="PF01740"/>
    </source>
</evidence>
<evidence type="ECO:0000313" key="2">
    <source>
        <dbReference type="EMBL" id="TGE09782.1"/>
    </source>
</evidence>
<dbReference type="InterPro" id="IPR002645">
    <property type="entry name" value="STAS_dom"/>
</dbReference>
<gene>
    <name evidence="2" type="ORF">EU556_02830</name>
</gene>
<proteinExistence type="predicted"/>
<dbReference type="RefSeq" id="WP_135430828.1">
    <property type="nucleotide sequence ID" value="NZ_SRLA01000001.1"/>
</dbReference>
<comment type="caution">
    <text evidence="2">The sequence shown here is derived from an EMBL/GenBank/DDBJ whole genome shotgun (WGS) entry which is preliminary data.</text>
</comment>
<organism evidence="2 3">
    <name type="scientific">Hymenobacter fodinae</name>
    <dbReference type="NCBI Taxonomy" id="2510796"/>
    <lineage>
        <taxon>Bacteria</taxon>
        <taxon>Pseudomonadati</taxon>
        <taxon>Bacteroidota</taxon>
        <taxon>Cytophagia</taxon>
        <taxon>Cytophagales</taxon>
        <taxon>Hymenobacteraceae</taxon>
        <taxon>Hymenobacter</taxon>
    </lineage>
</organism>
<dbReference type="Gene3D" id="3.30.750.24">
    <property type="entry name" value="STAS domain"/>
    <property type="match status" value="1"/>
</dbReference>
<dbReference type="EMBL" id="SRLA01000001">
    <property type="protein sequence ID" value="TGE09782.1"/>
    <property type="molecule type" value="Genomic_DNA"/>
</dbReference>